<feature type="domain" description="Cyanobacterial aminoacyl-tRNA synthetase CAAD" evidence="4">
    <location>
        <begin position="26"/>
        <end position="103"/>
    </location>
</feature>
<dbReference type="InterPro" id="IPR033344">
    <property type="entry name" value="CURT1"/>
</dbReference>
<keyword evidence="3" id="KW-0812">Transmembrane</keyword>
<evidence type="ECO:0000313" key="5">
    <source>
        <dbReference type="EMBL" id="KIY99371.1"/>
    </source>
</evidence>
<evidence type="ECO:0000256" key="2">
    <source>
        <dbReference type="SAM" id="MobiDB-lite"/>
    </source>
</evidence>
<accession>A0A0D2MF51</accession>
<dbReference type="GeneID" id="25741469"/>
<dbReference type="AlphaFoldDB" id="A0A0D2MF51"/>
<feature type="transmembrane region" description="Helical" evidence="3">
    <location>
        <begin position="67"/>
        <end position="87"/>
    </location>
</feature>
<keyword evidence="3" id="KW-0472">Membrane</keyword>
<sequence>MSLLPPQYDQPDALRKAKEFANRAVAKWESTTNKVEVLGYTAAIAVAIWVTGGLIDAVDHLPLLPFLLKLVGTTYSGWFTYRFLLFAEGREDLRRNLKDLRASLTASATDTYMRAAEGAKPPAGTGVKRGDAPRLGEVDSASNLEGAVEALKEQQQRPLRAQGPASAWPPQKGAAGGAPGKGAKGFGKNE</sequence>
<proteinExistence type="predicted"/>
<protein>
    <recommendedName>
        <fullName evidence="4">Cyanobacterial aminoacyl-tRNA synthetase CAAD domain-containing protein</fullName>
    </recommendedName>
</protein>
<reference evidence="5 6" key="1">
    <citation type="journal article" date="2013" name="BMC Genomics">
        <title>Reconstruction of the lipid metabolism for the microalga Monoraphidium neglectum from its genome sequence reveals characteristics suitable for biofuel production.</title>
        <authorList>
            <person name="Bogen C."/>
            <person name="Al-Dilaimi A."/>
            <person name="Albersmeier A."/>
            <person name="Wichmann J."/>
            <person name="Grundmann M."/>
            <person name="Rupp O."/>
            <person name="Lauersen K.J."/>
            <person name="Blifernez-Klassen O."/>
            <person name="Kalinowski J."/>
            <person name="Goesmann A."/>
            <person name="Mussgnug J.H."/>
            <person name="Kruse O."/>
        </authorList>
    </citation>
    <scope>NUCLEOTIDE SEQUENCE [LARGE SCALE GENOMIC DNA]</scope>
    <source>
        <strain evidence="5 6">SAG 48.87</strain>
    </source>
</reference>
<dbReference type="STRING" id="145388.A0A0D2MF51"/>
<dbReference type="InterPro" id="IPR025564">
    <property type="entry name" value="CAAD_dom"/>
</dbReference>
<keyword evidence="6" id="KW-1185">Reference proteome</keyword>
<dbReference type="OrthoDB" id="552361at2759"/>
<dbReference type="GO" id="GO:0016020">
    <property type="term" value="C:membrane"/>
    <property type="evidence" value="ECO:0007669"/>
    <property type="project" value="UniProtKB-SubCell"/>
</dbReference>
<name>A0A0D2MF51_9CHLO</name>
<evidence type="ECO:0000256" key="1">
    <source>
        <dbReference type="ARBA" id="ARBA00004141"/>
    </source>
</evidence>
<dbReference type="PANTHER" id="PTHR33222:SF4">
    <property type="entry name" value="PROTEIN CURVATURE THYLAKOID 1A, CHLOROPLASTIC"/>
    <property type="match status" value="1"/>
</dbReference>
<feature type="region of interest" description="Disordered" evidence="2">
    <location>
        <begin position="116"/>
        <end position="136"/>
    </location>
</feature>
<feature type="compositionally biased region" description="Gly residues" evidence="2">
    <location>
        <begin position="174"/>
        <end position="190"/>
    </location>
</feature>
<dbReference type="KEGG" id="mng:MNEG_8593"/>
<keyword evidence="3" id="KW-1133">Transmembrane helix</keyword>
<dbReference type="Pfam" id="PF14159">
    <property type="entry name" value="CAAD"/>
    <property type="match status" value="1"/>
</dbReference>
<feature type="transmembrane region" description="Helical" evidence="3">
    <location>
        <begin position="37"/>
        <end position="55"/>
    </location>
</feature>
<dbReference type="EMBL" id="KK101868">
    <property type="protein sequence ID" value="KIY99371.1"/>
    <property type="molecule type" value="Genomic_DNA"/>
</dbReference>
<evidence type="ECO:0000259" key="4">
    <source>
        <dbReference type="Pfam" id="PF14159"/>
    </source>
</evidence>
<evidence type="ECO:0000313" key="6">
    <source>
        <dbReference type="Proteomes" id="UP000054498"/>
    </source>
</evidence>
<gene>
    <name evidence="5" type="ORF">MNEG_8593</name>
</gene>
<comment type="subcellular location">
    <subcellularLocation>
        <location evidence="1">Membrane</location>
        <topology evidence="1">Multi-pass membrane protein</topology>
    </subcellularLocation>
</comment>
<organism evidence="5 6">
    <name type="scientific">Monoraphidium neglectum</name>
    <dbReference type="NCBI Taxonomy" id="145388"/>
    <lineage>
        <taxon>Eukaryota</taxon>
        <taxon>Viridiplantae</taxon>
        <taxon>Chlorophyta</taxon>
        <taxon>core chlorophytes</taxon>
        <taxon>Chlorophyceae</taxon>
        <taxon>CS clade</taxon>
        <taxon>Sphaeropleales</taxon>
        <taxon>Selenastraceae</taxon>
        <taxon>Monoraphidium</taxon>
    </lineage>
</organism>
<feature type="region of interest" description="Disordered" evidence="2">
    <location>
        <begin position="150"/>
        <end position="190"/>
    </location>
</feature>
<dbReference type="RefSeq" id="XP_013898391.1">
    <property type="nucleotide sequence ID" value="XM_014042937.1"/>
</dbReference>
<dbReference type="GO" id="GO:0009579">
    <property type="term" value="C:thylakoid"/>
    <property type="evidence" value="ECO:0007669"/>
    <property type="project" value="InterPro"/>
</dbReference>
<evidence type="ECO:0000256" key="3">
    <source>
        <dbReference type="SAM" id="Phobius"/>
    </source>
</evidence>
<dbReference type="PANTHER" id="PTHR33222">
    <property type="match status" value="1"/>
</dbReference>
<dbReference type="Proteomes" id="UP000054498">
    <property type="component" value="Unassembled WGS sequence"/>
</dbReference>